<keyword evidence="3" id="KW-1185">Reference proteome</keyword>
<dbReference type="Proteomes" id="UP000019113">
    <property type="component" value="Unassembled WGS sequence"/>
</dbReference>
<keyword evidence="1" id="KW-0472">Membrane</keyword>
<keyword evidence="1" id="KW-0812">Transmembrane</keyword>
<sequence>MAWSQIMSRLPEVPSPKHMESLTHSIESQTKIIESLHEKIDEANSWQAKWKSYLMSSVVGFVFSMVLSLMAG</sequence>
<feature type="transmembrane region" description="Helical" evidence="1">
    <location>
        <begin position="53"/>
        <end position="71"/>
    </location>
</feature>
<evidence type="ECO:0000313" key="2">
    <source>
        <dbReference type="EMBL" id="ERL49488.1"/>
    </source>
</evidence>
<name>W1N1X5_9GAMM</name>
<dbReference type="AlphaFoldDB" id="W1N1X5"/>
<organism evidence="2 3">
    <name type="scientific">Halomonas huangheensis</name>
    <dbReference type="NCBI Taxonomy" id="1178482"/>
    <lineage>
        <taxon>Bacteria</taxon>
        <taxon>Pseudomonadati</taxon>
        <taxon>Pseudomonadota</taxon>
        <taxon>Gammaproteobacteria</taxon>
        <taxon>Oceanospirillales</taxon>
        <taxon>Halomonadaceae</taxon>
        <taxon>Halomonas</taxon>
    </lineage>
</organism>
<evidence type="ECO:0000256" key="1">
    <source>
        <dbReference type="SAM" id="Phobius"/>
    </source>
</evidence>
<proteinExistence type="predicted"/>
<evidence type="ECO:0000313" key="3">
    <source>
        <dbReference type="Proteomes" id="UP000019113"/>
    </source>
</evidence>
<keyword evidence="1" id="KW-1133">Transmembrane helix</keyword>
<accession>W1N1X5</accession>
<dbReference type="EMBL" id="AVBC01000045">
    <property type="protein sequence ID" value="ERL49488.1"/>
    <property type="molecule type" value="Genomic_DNA"/>
</dbReference>
<reference evidence="2 3" key="1">
    <citation type="submission" date="2013-08" db="EMBL/GenBank/DDBJ databases">
        <title>draft genome of Halomonas huanghegensis, strain BJGMM-B45T.</title>
        <authorList>
            <person name="Miao C."/>
            <person name="Wan Y."/>
            <person name="Jin W."/>
        </authorList>
    </citation>
    <scope>NUCLEOTIDE SEQUENCE [LARGE SCALE GENOMIC DNA]</scope>
    <source>
        <strain evidence="2 3">BJGMM-B45</strain>
    </source>
</reference>
<comment type="caution">
    <text evidence="2">The sequence shown here is derived from an EMBL/GenBank/DDBJ whole genome shotgun (WGS) entry which is preliminary data.</text>
</comment>
<gene>
    <name evidence="2" type="ORF">BJB45_06825</name>
</gene>
<dbReference type="KEGG" id="hhu:AR456_08145"/>
<protein>
    <submittedName>
        <fullName evidence="2">Uncharacterized protein</fullName>
    </submittedName>
</protein>